<feature type="compositionally biased region" description="Pro residues" evidence="8">
    <location>
        <begin position="583"/>
        <end position="594"/>
    </location>
</feature>
<dbReference type="InterPro" id="IPR013087">
    <property type="entry name" value="Znf_C2H2_type"/>
</dbReference>
<evidence type="ECO:0000256" key="5">
    <source>
        <dbReference type="ARBA" id="ARBA00022833"/>
    </source>
</evidence>
<evidence type="ECO:0000313" key="10">
    <source>
        <dbReference type="EMBL" id="KAJ8358937.1"/>
    </source>
</evidence>
<feature type="compositionally biased region" description="Gly residues" evidence="8">
    <location>
        <begin position="415"/>
        <end position="429"/>
    </location>
</feature>
<feature type="region of interest" description="Disordered" evidence="8">
    <location>
        <begin position="1"/>
        <end position="79"/>
    </location>
</feature>
<feature type="region of interest" description="Disordered" evidence="8">
    <location>
        <begin position="325"/>
        <end position="348"/>
    </location>
</feature>
<feature type="region of interest" description="Disordered" evidence="8">
    <location>
        <begin position="411"/>
        <end position="436"/>
    </location>
</feature>
<feature type="domain" description="C2H2-type" evidence="9">
    <location>
        <begin position="242"/>
        <end position="269"/>
    </location>
</feature>
<keyword evidence="3" id="KW-0677">Repeat</keyword>
<keyword evidence="2" id="KW-0479">Metal-binding</keyword>
<dbReference type="GO" id="GO:0008270">
    <property type="term" value="F:zinc ion binding"/>
    <property type="evidence" value="ECO:0007669"/>
    <property type="project" value="UniProtKB-KW"/>
</dbReference>
<dbReference type="Gene3D" id="3.30.160.60">
    <property type="entry name" value="Classic Zinc Finger"/>
    <property type="match status" value="3"/>
</dbReference>
<feature type="compositionally biased region" description="Basic and acidic residues" evidence="8">
    <location>
        <begin position="613"/>
        <end position="634"/>
    </location>
</feature>
<evidence type="ECO:0000256" key="2">
    <source>
        <dbReference type="ARBA" id="ARBA00022723"/>
    </source>
</evidence>
<accession>A0A9Q1IZA7</accession>
<evidence type="ECO:0000256" key="4">
    <source>
        <dbReference type="ARBA" id="ARBA00022771"/>
    </source>
</evidence>
<dbReference type="AlphaFoldDB" id="A0A9Q1IZA7"/>
<evidence type="ECO:0000259" key="9">
    <source>
        <dbReference type="PROSITE" id="PS50157"/>
    </source>
</evidence>
<name>A0A9Q1IZA7_SYNKA</name>
<keyword evidence="5" id="KW-0862">Zinc</keyword>
<comment type="caution">
    <text evidence="10">The sequence shown here is derived from an EMBL/GenBank/DDBJ whole genome shotgun (WGS) entry which is preliminary data.</text>
</comment>
<dbReference type="GO" id="GO:0005634">
    <property type="term" value="C:nucleus"/>
    <property type="evidence" value="ECO:0007669"/>
    <property type="project" value="UniProtKB-SubCell"/>
</dbReference>
<keyword evidence="6" id="KW-0539">Nucleus</keyword>
<dbReference type="OrthoDB" id="427030at2759"/>
<keyword evidence="11" id="KW-1185">Reference proteome</keyword>
<gene>
    <name evidence="10" type="ORF">SKAU_G00154620</name>
</gene>
<dbReference type="SUPFAM" id="SSF57667">
    <property type="entry name" value="beta-beta-alpha zinc fingers"/>
    <property type="match status" value="1"/>
</dbReference>
<evidence type="ECO:0000256" key="8">
    <source>
        <dbReference type="SAM" id="MobiDB-lite"/>
    </source>
</evidence>
<feature type="region of interest" description="Disordered" evidence="8">
    <location>
        <begin position="127"/>
        <end position="165"/>
    </location>
</feature>
<keyword evidence="4 7" id="KW-0863">Zinc-finger</keyword>
<dbReference type="Pfam" id="PF12874">
    <property type="entry name" value="zf-met"/>
    <property type="match status" value="1"/>
</dbReference>
<dbReference type="EMBL" id="JAINUF010000005">
    <property type="protein sequence ID" value="KAJ8358937.1"/>
    <property type="molecule type" value="Genomic_DNA"/>
</dbReference>
<feature type="region of interest" description="Disordered" evidence="8">
    <location>
        <begin position="482"/>
        <end position="650"/>
    </location>
</feature>
<protein>
    <recommendedName>
        <fullName evidence="9">C2H2-type domain-containing protein</fullName>
    </recommendedName>
</protein>
<dbReference type="PANTHER" id="PTHR24394">
    <property type="entry name" value="ZINC FINGER PROTEIN"/>
    <property type="match status" value="1"/>
</dbReference>
<dbReference type="PROSITE" id="PS50157">
    <property type="entry name" value="ZINC_FINGER_C2H2_2"/>
    <property type="match status" value="1"/>
</dbReference>
<dbReference type="InterPro" id="IPR036236">
    <property type="entry name" value="Znf_C2H2_sf"/>
</dbReference>
<dbReference type="GO" id="GO:0000981">
    <property type="term" value="F:DNA-binding transcription factor activity, RNA polymerase II-specific"/>
    <property type="evidence" value="ECO:0007669"/>
    <property type="project" value="TreeGrafter"/>
</dbReference>
<dbReference type="FunFam" id="3.30.160.60:FF:000082">
    <property type="entry name" value="Putative zinc finger E-box-binding homeobox 2"/>
    <property type="match status" value="1"/>
</dbReference>
<evidence type="ECO:0000313" key="11">
    <source>
        <dbReference type="Proteomes" id="UP001152622"/>
    </source>
</evidence>
<proteinExistence type="predicted"/>
<reference evidence="10" key="1">
    <citation type="journal article" date="2023" name="Science">
        <title>Genome structures resolve the early diversification of teleost fishes.</title>
        <authorList>
            <person name="Parey E."/>
            <person name="Louis A."/>
            <person name="Montfort J."/>
            <person name="Bouchez O."/>
            <person name="Roques C."/>
            <person name="Iampietro C."/>
            <person name="Lluch J."/>
            <person name="Castinel A."/>
            <person name="Donnadieu C."/>
            <person name="Desvignes T."/>
            <person name="Floi Bucao C."/>
            <person name="Jouanno E."/>
            <person name="Wen M."/>
            <person name="Mejri S."/>
            <person name="Dirks R."/>
            <person name="Jansen H."/>
            <person name="Henkel C."/>
            <person name="Chen W.J."/>
            <person name="Zahm M."/>
            <person name="Cabau C."/>
            <person name="Klopp C."/>
            <person name="Thompson A.W."/>
            <person name="Robinson-Rechavi M."/>
            <person name="Braasch I."/>
            <person name="Lecointre G."/>
            <person name="Bobe J."/>
            <person name="Postlethwait J.H."/>
            <person name="Berthelot C."/>
            <person name="Roest Crollius H."/>
            <person name="Guiguen Y."/>
        </authorList>
    </citation>
    <scope>NUCLEOTIDE SEQUENCE</scope>
    <source>
        <strain evidence="10">WJC10195</strain>
    </source>
</reference>
<sequence length="736" mass="79452">MVSVEKAPVDVEKLNALGSEGEDEGAPWGAESHDIQDKNSLTASEGTEPGSPAHCANPQSLSPAHGWTGGPLNTSAPGEREWDRGELIYSQEDHPGGLEDLAHYDFLMQLRQAPTPGRRLERHAHNGTAGAYHPAPPAREETRPPCWSPEARGSPEGQEAPPTSPDALLACPFCQRTYRRDGALREHVRFCQERDSRGRLVCPLCGYIAPYRAQMERHAAMHSLEDSKHPTTYDQAMEDRKFKCLQCGKAFKYKHHLKEHLRIHSGEKPYECANCKKRFSHSGSYSSHLSSKKCLGGGGSGVGGAGGGPLNGQVYATYLSGSSPGSPPAGKGWNSGKGSPYAFQSPAGQREQALLEGSRLVQSQEFAGLWDPASELYRSDLFKGAALFPYLHSRDKFGHVLQEMLRRGGVHGEEGVTGGTEGGAKGEGPAGRAEPAGGGVTCGWCSQLFPSRAVLIQHERYLCRMNRDAVEVLEAPSQRRAKDLSRASSLQAHHAHKANGFGRERSPIRRSSWPPLPQRSPLLPHPDSLGPRPLWPTQEAGSPARHPGSPASPSFLERRHGTPRGFGSPLCLDLSAHAHAPVSSPPSRPTPPCGTPSSAGSQNEPLDLSLPKPRWDTGDDRPCNGRSPPGDRRAAPPLPQQPGPYGGTPLFGGPVYSAFPLFNPIMPTGPLGGPAHQESLSPLSLNHPAHNNAPFLPPVTYMLESDTEAFLKRVHQERQTLMVTIHSPKQPTLLMN</sequence>
<evidence type="ECO:0000256" key="3">
    <source>
        <dbReference type="ARBA" id="ARBA00022737"/>
    </source>
</evidence>
<dbReference type="PROSITE" id="PS00028">
    <property type="entry name" value="ZINC_FINGER_C2H2_1"/>
    <property type="match status" value="1"/>
</dbReference>
<organism evidence="10 11">
    <name type="scientific">Synaphobranchus kaupii</name>
    <name type="common">Kaup's arrowtooth eel</name>
    <dbReference type="NCBI Taxonomy" id="118154"/>
    <lineage>
        <taxon>Eukaryota</taxon>
        <taxon>Metazoa</taxon>
        <taxon>Chordata</taxon>
        <taxon>Craniata</taxon>
        <taxon>Vertebrata</taxon>
        <taxon>Euteleostomi</taxon>
        <taxon>Actinopterygii</taxon>
        <taxon>Neopterygii</taxon>
        <taxon>Teleostei</taxon>
        <taxon>Anguilliformes</taxon>
        <taxon>Synaphobranchidae</taxon>
        <taxon>Synaphobranchus</taxon>
    </lineage>
</organism>
<comment type="subcellular location">
    <subcellularLocation>
        <location evidence="1">Nucleus</location>
    </subcellularLocation>
</comment>
<dbReference type="FunFam" id="3.30.160.60:FF:000013">
    <property type="entry name" value="Putative zinc finger E-box-binding homeobox 2"/>
    <property type="match status" value="1"/>
</dbReference>
<dbReference type="Proteomes" id="UP001152622">
    <property type="component" value="Chromosome 5"/>
</dbReference>
<evidence type="ECO:0000256" key="6">
    <source>
        <dbReference type="ARBA" id="ARBA00023242"/>
    </source>
</evidence>
<evidence type="ECO:0000256" key="1">
    <source>
        <dbReference type="ARBA" id="ARBA00004123"/>
    </source>
</evidence>
<evidence type="ECO:0000256" key="7">
    <source>
        <dbReference type="PROSITE-ProRule" id="PRU00042"/>
    </source>
</evidence>
<dbReference type="SMART" id="SM00355">
    <property type="entry name" value="ZnF_C2H2"/>
    <property type="match status" value="5"/>
</dbReference>
<dbReference type="Pfam" id="PF00096">
    <property type="entry name" value="zf-C2H2"/>
    <property type="match status" value="1"/>
</dbReference>
<dbReference type="PANTHER" id="PTHR24394:SF44">
    <property type="entry name" value="ZINC FINGER PROTEIN 271-LIKE"/>
    <property type="match status" value="1"/>
</dbReference>